<feature type="domain" description="Helix-turn-helix" evidence="1">
    <location>
        <begin position="48"/>
        <end position="97"/>
    </location>
</feature>
<evidence type="ECO:0000313" key="2">
    <source>
        <dbReference type="EMBL" id="GAA2218812.1"/>
    </source>
</evidence>
<name>A0ABN3D434_9ACTN</name>
<dbReference type="EMBL" id="BAAART010000009">
    <property type="protein sequence ID" value="GAA2218812.1"/>
    <property type="molecule type" value="Genomic_DNA"/>
</dbReference>
<keyword evidence="3" id="KW-1185">Reference proteome</keyword>
<dbReference type="Proteomes" id="UP001501474">
    <property type="component" value="Unassembled WGS sequence"/>
</dbReference>
<organism evidence="2 3">
    <name type="scientific">Streptomyces indiaensis</name>
    <dbReference type="NCBI Taxonomy" id="284033"/>
    <lineage>
        <taxon>Bacteria</taxon>
        <taxon>Bacillati</taxon>
        <taxon>Actinomycetota</taxon>
        <taxon>Actinomycetes</taxon>
        <taxon>Kitasatosporales</taxon>
        <taxon>Streptomycetaceae</taxon>
        <taxon>Streptomyces</taxon>
    </lineage>
</organism>
<evidence type="ECO:0000313" key="3">
    <source>
        <dbReference type="Proteomes" id="UP001501474"/>
    </source>
</evidence>
<protein>
    <recommendedName>
        <fullName evidence="1">Helix-turn-helix domain-containing protein</fullName>
    </recommendedName>
</protein>
<proteinExistence type="predicted"/>
<gene>
    <name evidence="2" type="ORF">GCM10010104_04580</name>
</gene>
<dbReference type="Pfam" id="PF12728">
    <property type="entry name" value="HTH_17"/>
    <property type="match status" value="1"/>
</dbReference>
<accession>A0ABN3D434</accession>
<dbReference type="InterPro" id="IPR041657">
    <property type="entry name" value="HTH_17"/>
</dbReference>
<comment type="caution">
    <text evidence="2">The sequence shown here is derived from an EMBL/GenBank/DDBJ whole genome shotgun (WGS) entry which is preliminary data.</text>
</comment>
<reference evidence="2 3" key="1">
    <citation type="journal article" date="2019" name="Int. J. Syst. Evol. Microbiol.">
        <title>The Global Catalogue of Microorganisms (GCM) 10K type strain sequencing project: providing services to taxonomists for standard genome sequencing and annotation.</title>
        <authorList>
            <consortium name="The Broad Institute Genomics Platform"/>
            <consortium name="The Broad Institute Genome Sequencing Center for Infectious Disease"/>
            <person name="Wu L."/>
            <person name="Ma J."/>
        </authorList>
    </citation>
    <scope>NUCLEOTIDE SEQUENCE [LARGE SCALE GENOMIC DNA]</scope>
    <source>
        <strain evidence="2 3">JCM 3053</strain>
    </source>
</reference>
<evidence type="ECO:0000259" key="1">
    <source>
        <dbReference type="Pfam" id="PF12728"/>
    </source>
</evidence>
<sequence length="103" mass="12030">MAAPIRHKTAIRHTIKALTCDVAAWRTWRIPQKRDRDKECTLARPQMLKLPEVLTEIGMSRAAFYRMRARGQAPRLVKLPNGHLRVRRNDLDDWLNNLDSPAY</sequence>